<dbReference type="AlphaFoldDB" id="A0A0A9AIU3"/>
<evidence type="ECO:0000313" key="2">
    <source>
        <dbReference type="EMBL" id="JAD47007.1"/>
    </source>
</evidence>
<reference evidence="2" key="1">
    <citation type="submission" date="2014-09" db="EMBL/GenBank/DDBJ databases">
        <authorList>
            <person name="Magalhaes I.L.F."/>
            <person name="Oliveira U."/>
            <person name="Santos F.R."/>
            <person name="Vidigal T.H.D.A."/>
            <person name="Brescovit A.D."/>
            <person name="Santos A.J."/>
        </authorList>
    </citation>
    <scope>NUCLEOTIDE SEQUENCE</scope>
    <source>
        <tissue evidence="2">Shoot tissue taken approximately 20 cm above the soil surface</tissue>
    </source>
</reference>
<accession>A0A0A9AIU3</accession>
<name>A0A0A9AIU3_ARUDO</name>
<organism evidence="2">
    <name type="scientific">Arundo donax</name>
    <name type="common">Giant reed</name>
    <name type="synonym">Donax arundinaceus</name>
    <dbReference type="NCBI Taxonomy" id="35708"/>
    <lineage>
        <taxon>Eukaryota</taxon>
        <taxon>Viridiplantae</taxon>
        <taxon>Streptophyta</taxon>
        <taxon>Embryophyta</taxon>
        <taxon>Tracheophyta</taxon>
        <taxon>Spermatophyta</taxon>
        <taxon>Magnoliopsida</taxon>
        <taxon>Liliopsida</taxon>
        <taxon>Poales</taxon>
        <taxon>Poaceae</taxon>
        <taxon>PACMAD clade</taxon>
        <taxon>Arundinoideae</taxon>
        <taxon>Arundineae</taxon>
        <taxon>Arundo</taxon>
    </lineage>
</organism>
<feature type="compositionally biased region" description="Low complexity" evidence="1">
    <location>
        <begin position="20"/>
        <end position="37"/>
    </location>
</feature>
<feature type="compositionally biased region" description="Basic and acidic residues" evidence="1">
    <location>
        <begin position="42"/>
        <end position="60"/>
    </location>
</feature>
<proteinExistence type="predicted"/>
<dbReference type="EMBL" id="GBRH01250888">
    <property type="protein sequence ID" value="JAD47007.1"/>
    <property type="molecule type" value="Transcribed_RNA"/>
</dbReference>
<sequence>MIRQIHLHRAQLHASKWLKAPAARPASRACPARRVPPTHCWQKSDRGEGSGTKNEDERDGLLPPRGRRRQRRLSQLRGVEYHGICLLLDQRLERL</sequence>
<reference evidence="2" key="2">
    <citation type="journal article" date="2015" name="Data Brief">
        <title>Shoot transcriptome of the giant reed, Arundo donax.</title>
        <authorList>
            <person name="Barrero R.A."/>
            <person name="Guerrero F.D."/>
            <person name="Moolhuijzen P."/>
            <person name="Goolsby J.A."/>
            <person name="Tidwell J."/>
            <person name="Bellgard S.E."/>
            <person name="Bellgard M.I."/>
        </authorList>
    </citation>
    <scope>NUCLEOTIDE SEQUENCE</scope>
    <source>
        <tissue evidence="2">Shoot tissue taken approximately 20 cm above the soil surface</tissue>
    </source>
</reference>
<feature type="region of interest" description="Disordered" evidence="1">
    <location>
        <begin position="18"/>
        <end position="70"/>
    </location>
</feature>
<protein>
    <submittedName>
        <fullName evidence="2">Uncharacterized protein</fullName>
    </submittedName>
</protein>
<evidence type="ECO:0000256" key="1">
    <source>
        <dbReference type="SAM" id="MobiDB-lite"/>
    </source>
</evidence>